<dbReference type="STRING" id="51511.ENSCSAVP00000019766"/>
<evidence type="ECO:0000256" key="2">
    <source>
        <dbReference type="ARBA" id="ARBA00008105"/>
    </source>
</evidence>
<name>H2ZQA0_CIOSA</name>
<comment type="subcellular location">
    <subcellularLocation>
        <location evidence="1 5">Nucleus</location>
        <location evidence="1 5">Nucleolus</location>
    </subcellularLocation>
</comment>
<comment type="subunit">
    <text evidence="5">Component of the ribosomal small subunit (SSU) processome.</text>
</comment>
<reference evidence="7" key="2">
    <citation type="submission" date="2025-08" db="UniProtKB">
        <authorList>
            <consortium name="Ensembl"/>
        </authorList>
    </citation>
    <scope>IDENTIFICATION</scope>
</reference>
<dbReference type="Proteomes" id="UP000007875">
    <property type="component" value="Unassembled WGS sequence"/>
</dbReference>
<dbReference type="eggNOG" id="KOG3237">
    <property type="taxonomic scope" value="Eukaryota"/>
</dbReference>
<dbReference type="InParanoid" id="H2ZQA0"/>
<dbReference type="PIRSF" id="PIRSF015952">
    <property type="entry name" value="U3snoRNP11"/>
    <property type="match status" value="1"/>
</dbReference>
<evidence type="ECO:0000313" key="7">
    <source>
        <dbReference type="Ensembl" id="ENSCSAVP00000019766.1"/>
    </source>
</evidence>
<dbReference type="PANTHER" id="PTHR12838">
    <property type="entry name" value="U3 SMALL NUCLEOLAR RNA-ASSOCIATED PROTEIN 11"/>
    <property type="match status" value="1"/>
</dbReference>
<keyword evidence="3 5" id="KW-0698">rRNA processing</keyword>
<evidence type="ECO:0000256" key="3">
    <source>
        <dbReference type="ARBA" id="ARBA00022552"/>
    </source>
</evidence>
<comment type="function">
    <text evidence="5">Involved in nucleolar processing of pre-18S ribosomal RNA.</text>
</comment>
<dbReference type="AlphaFoldDB" id="H2ZQA0"/>
<organism evidence="7 8">
    <name type="scientific">Ciona savignyi</name>
    <name type="common">Pacific transparent sea squirt</name>
    <dbReference type="NCBI Taxonomy" id="51511"/>
    <lineage>
        <taxon>Eukaryota</taxon>
        <taxon>Metazoa</taxon>
        <taxon>Chordata</taxon>
        <taxon>Tunicata</taxon>
        <taxon>Ascidiacea</taxon>
        <taxon>Phlebobranchia</taxon>
        <taxon>Cionidae</taxon>
        <taxon>Ciona</taxon>
    </lineage>
</organism>
<proteinExistence type="inferred from homology"/>
<dbReference type="FunCoup" id="H2ZQA0">
    <property type="interactions" value="146"/>
</dbReference>
<comment type="similarity">
    <text evidence="2 5">Belongs to the UTP11 family.</text>
</comment>
<evidence type="ECO:0000256" key="1">
    <source>
        <dbReference type="ARBA" id="ARBA00004604"/>
    </source>
</evidence>
<dbReference type="Ensembl" id="ENSCSAVT00000019979.1">
    <property type="protein sequence ID" value="ENSCSAVP00000019766.1"/>
    <property type="gene ID" value="ENSCSAVG00000011594.1"/>
</dbReference>
<dbReference type="GO" id="GO:0006364">
    <property type="term" value="P:rRNA processing"/>
    <property type="evidence" value="ECO:0007669"/>
    <property type="project" value="UniProtKB-UniRule"/>
</dbReference>
<reference evidence="8" key="1">
    <citation type="submission" date="2003-08" db="EMBL/GenBank/DDBJ databases">
        <authorList>
            <person name="Birren B."/>
            <person name="Nusbaum C."/>
            <person name="Abebe A."/>
            <person name="Abouelleil A."/>
            <person name="Adekoya E."/>
            <person name="Ait-zahra M."/>
            <person name="Allen N."/>
            <person name="Allen T."/>
            <person name="An P."/>
            <person name="Anderson M."/>
            <person name="Anderson S."/>
            <person name="Arachchi H."/>
            <person name="Armbruster J."/>
            <person name="Bachantsang P."/>
            <person name="Baldwin J."/>
            <person name="Barry A."/>
            <person name="Bayul T."/>
            <person name="Blitshsteyn B."/>
            <person name="Bloom T."/>
            <person name="Blye J."/>
            <person name="Boguslavskiy L."/>
            <person name="Borowsky M."/>
            <person name="Boukhgalter B."/>
            <person name="Brunache A."/>
            <person name="Butler J."/>
            <person name="Calixte N."/>
            <person name="Calvo S."/>
            <person name="Camarata J."/>
            <person name="Campo K."/>
            <person name="Chang J."/>
            <person name="Cheshatsang Y."/>
            <person name="Citroen M."/>
            <person name="Collymore A."/>
            <person name="Considine T."/>
            <person name="Cook A."/>
            <person name="Cooke P."/>
            <person name="Corum B."/>
            <person name="Cuomo C."/>
            <person name="David R."/>
            <person name="Dawoe T."/>
            <person name="Degray S."/>
            <person name="Dodge S."/>
            <person name="Dooley K."/>
            <person name="Dorje P."/>
            <person name="Dorjee K."/>
            <person name="Dorris L."/>
            <person name="Duffey N."/>
            <person name="Dupes A."/>
            <person name="Elkins T."/>
            <person name="Engels R."/>
            <person name="Erickson J."/>
            <person name="Farina A."/>
            <person name="Faro S."/>
            <person name="Ferreira P."/>
            <person name="Fischer H."/>
            <person name="Fitzgerald M."/>
            <person name="Foley K."/>
            <person name="Gage D."/>
            <person name="Galagan J."/>
            <person name="Gearin G."/>
            <person name="Gnerre S."/>
            <person name="Gnirke A."/>
            <person name="Goyette A."/>
            <person name="Graham J."/>
            <person name="Grandbois E."/>
            <person name="Gyaltsen K."/>
            <person name="Hafez N."/>
            <person name="Hagopian D."/>
            <person name="Hagos B."/>
            <person name="Hall J."/>
            <person name="Hatcher B."/>
            <person name="Heller A."/>
            <person name="Higgins H."/>
            <person name="Honan T."/>
            <person name="Horn A."/>
            <person name="Houde N."/>
            <person name="Hughes L."/>
            <person name="Hulme W."/>
            <person name="Husby E."/>
            <person name="Iliev I."/>
            <person name="Jaffe D."/>
            <person name="Jones C."/>
            <person name="Kamal M."/>
            <person name="Kamat A."/>
            <person name="Kamvysselis M."/>
            <person name="Karlsson E."/>
            <person name="Kells C."/>
            <person name="Kieu A."/>
            <person name="Kisner P."/>
            <person name="Kodira C."/>
            <person name="Kulbokas E."/>
            <person name="Labutti K."/>
            <person name="Lama D."/>
            <person name="Landers T."/>
            <person name="Leger J."/>
            <person name="Levine S."/>
            <person name="Lewis D."/>
            <person name="Lewis T."/>
            <person name="Lindblad-toh K."/>
            <person name="Liu X."/>
            <person name="Lokyitsang T."/>
            <person name="Lokyitsang Y."/>
            <person name="Lucien O."/>
            <person name="Lui A."/>
            <person name="Ma L.J."/>
            <person name="Mabbitt R."/>
            <person name="Macdonald J."/>
            <person name="Maclean C."/>
            <person name="Major J."/>
            <person name="Manning J."/>
            <person name="Marabella R."/>
            <person name="Maru K."/>
            <person name="Matthews C."/>
            <person name="Mauceli E."/>
            <person name="Mccarthy M."/>
            <person name="Mcdonough S."/>
            <person name="Mcghee T."/>
            <person name="Meldrim J."/>
            <person name="Meneus L."/>
            <person name="Mesirov J."/>
            <person name="Mihalev A."/>
            <person name="Mihova T."/>
            <person name="Mikkelsen T."/>
            <person name="Mlenga V."/>
            <person name="Moru K."/>
            <person name="Mozes J."/>
            <person name="Mulrain L."/>
            <person name="Munson G."/>
            <person name="Naylor J."/>
            <person name="Newes C."/>
            <person name="Nguyen C."/>
            <person name="Nguyen N."/>
            <person name="Nguyen T."/>
            <person name="Nicol R."/>
            <person name="Nielsen C."/>
            <person name="Nizzari M."/>
            <person name="Norbu C."/>
            <person name="Norbu N."/>
            <person name="O'donnell P."/>
            <person name="Okoawo O."/>
            <person name="O'leary S."/>
            <person name="Omotosho B."/>
            <person name="O'neill K."/>
            <person name="Osman S."/>
            <person name="Parker S."/>
            <person name="Perrin D."/>
            <person name="Phunkhang P."/>
            <person name="Piqani B."/>
            <person name="Purcell S."/>
            <person name="Rachupka T."/>
            <person name="Ramasamy U."/>
            <person name="Rameau R."/>
            <person name="Ray V."/>
            <person name="Raymond C."/>
            <person name="Retta R."/>
            <person name="Richardson S."/>
            <person name="Rise C."/>
            <person name="Rodriguez J."/>
            <person name="Rogers J."/>
            <person name="Rogov P."/>
            <person name="Rutman M."/>
            <person name="Schupbach R."/>
            <person name="Seaman C."/>
            <person name="Settipalli S."/>
            <person name="Sharpe T."/>
            <person name="Sheridan J."/>
            <person name="Sherpa N."/>
            <person name="Shi J."/>
            <person name="Smirnov S."/>
            <person name="Smith C."/>
            <person name="Sougnez C."/>
            <person name="Spencer B."/>
            <person name="Stalker J."/>
            <person name="Stange-thomann N."/>
            <person name="Stavropoulos S."/>
            <person name="Stetson K."/>
            <person name="Stone C."/>
            <person name="Stone S."/>
            <person name="Stubbs M."/>
            <person name="Talamas J."/>
            <person name="Tchuinga P."/>
            <person name="Tenzing P."/>
            <person name="Tesfaye S."/>
            <person name="Theodore J."/>
            <person name="Thoulutsang Y."/>
            <person name="Topham K."/>
            <person name="Towey S."/>
            <person name="Tsamla T."/>
            <person name="Tsomo N."/>
            <person name="Vallee D."/>
            <person name="Vassiliev H."/>
            <person name="Venkataraman V."/>
            <person name="Vinson J."/>
            <person name="Vo A."/>
            <person name="Wade C."/>
            <person name="Wang S."/>
            <person name="Wangchuk T."/>
            <person name="Wangdi T."/>
            <person name="Whittaker C."/>
            <person name="Wilkinson J."/>
            <person name="Wu Y."/>
            <person name="Wyman D."/>
            <person name="Yadav S."/>
            <person name="Yang S."/>
            <person name="Yang X."/>
            <person name="Yeager S."/>
            <person name="Yee E."/>
            <person name="Young G."/>
            <person name="Zainoun J."/>
            <person name="Zembeck L."/>
            <person name="Zimmer A."/>
            <person name="Zody M."/>
            <person name="Lander E."/>
        </authorList>
    </citation>
    <scope>NUCLEOTIDE SEQUENCE [LARGE SCALE GENOMIC DNA]</scope>
</reference>
<evidence type="ECO:0000256" key="4">
    <source>
        <dbReference type="ARBA" id="ARBA00023242"/>
    </source>
</evidence>
<dbReference type="PANTHER" id="PTHR12838:SF0">
    <property type="entry name" value="U3 SMALL NUCLEOLAR RNA-ASSOCIATED PROTEIN 11-RELATED"/>
    <property type="match status" value="1"/>
</dbReference>
<dbReference type="InterPro" id="IPR007144">
    <property type="entry name" value="SSU_processome_Utp11"/>
</dbReference>
<evidence type="ECO:0000256" key="6">
    <source>
        <dbReference type="SAM" id="MobiDB-lite"/>
    </source>
</evidence>
<dbReference type="Pfam" id="PF03998">
    <property type="entry name" value="Utp11"/>
    <property type="match status" value="2"/>
</dbReference>
<sequence length="218" mass="25529">MSFVKAQKARQKPHRERGQISGREGLGILEKKKDYKVRARNYKSKEKQLKTLRKIAQAKNPDEFYFGMIKTKLTNGEHIKDFKRPEQTMTAAQKALIESQDLNYVKWKLQIEKKKIEKLEKRIHFVKGPTNTHVRFIDSKEDIPKDLSKTSTDGSVSEKLLKEIDQRKKRAKELQVVADKLTMQKMLSSDKAAQDRELVKTEELNSAAIYKWKSLRKR</sequence>
<dbReference type="OMA" id="NGHTFYL"/>
<reference evidence="7" key="3">
    <citation type="submission" date="2025-09" db="UniProtKB">
        <authorList>
            <consortium name="Ensembl"/>
        </authorList>
    </citation>
    <scope>IDENTIFICATION</scope>
</reference>
<evidence type="ECO:0000256" key="5">
    <source>
        <dbReference type="PIRNR" id="PIRNR015952"/>
    </source>
</evidence>
<evidence type="ECO:0000313" key="8">
    <source>
        <dbReference type="Proteomes" id="UP000007875"/>
    </source>
</evidence>
<feature type="region of interest" description="Disordered" evidence="6">
    <location>
        <begin position="1"/>
        <end position="25"/>
    </location>
</feature>
<dbReference type="HOGENOM" id="CLU_061887_2_1_1"/>
<accession>H2ZQA0</accession>
<keyword evidence="4 5" id="KW-0539">Nucleus</keyword>
<dbReference type="GO" id="GO:0032040">
    <property type="term" value="C:small-subunit processome"/>
    <property type="evidence" value="ECO:0007669"/>
    <property type="project" value="UniProtKB-UniRule"/>
</dbReference>
<dbReference type="GeneTree" id="ENSGT00390000005813"/>
<protein>
    <recommendedName>
        <fullName evidence="5">U3 small nucleolar RNA-associated protein 11</fullName>
        <shortName evidence="5">U3 snoRNA-associated protein 11</shortName>
    </recommendedName>
</protein>
<keyword evidence="8" id="KW-1185">Reference proteome</keyword>